<dbReference type="RefSeq" id="WP_132370773.1">
    <property type="nucleotide sequence ID" value="NZ_SMAN01000002.1"/>
</dbReference>
<gene>
    <name evidence="6" type="ORF">EDD68_102117</name>
</gene>
<proteinExistence type="inferred from homology"/>
<comment type="similarity">
    <text evidence="1">Belongs to the complex I 30 kDa subunit family.</text>
</comment>
<comment type="caution">
    <text evidence="6">The sequence shown here is derived from an EMBL/GenBank/DDBJ whole genome shotgun (WGS) entry which is preliminary data.</text>
</comment>
<evidence type="ECO:0000256" key="2">
    <source>
        <dbReference type="ARBA" id="ARBA00022448"/>
    </source>
</evidence>
<dbReference type="SUPFAM" id="SSF143243">
    <property type="entry name" value="Nqo5-like"/>
    <property type="match status" value="1"/>
</dbReference>
<dbReference type="InterPro" id="IPR010218">
    <property type="entry name" value="NADH_DH_suC"/>
</dbReference>
<feature type="compositionally biased region" description="Basic and acidic residues" evidence="4">
    <location>
        <begin position="1"/>
        <end position="30"/>
    </location>
</feature>
<dbReference type="InterPro" id="IPR037232">
    <property type="entry name" value="NADH_quin_OxRdtase_su_C/D-like"/>
</dbReference>
<reference evidence="6 7" key="1">
    <citation type="submission" date="2019-03" db="EMBL/GenBank/DDBJ databases">
        <title>Genomic Encyclopedia of Type Strains, Phase IV (KMG-IV): sequencing the most valuable type-strain genomes for metagenomic binning, comparative biology and taxonomic classification.</title>
        <authorList>
            <person name="Goeker M."/>
        </authorList>
    </citation>
    <scope>NUCLEOTIDE SEQUENCE [LARGE SCALE GENOMIC DNA]</scope>
    <source>
        <strain evidence="6 7">DSM 25894</strain>
    </source>
</reference>
<evidence type="ECO:0000256" key="3">
    <source>
        <dbReference type="ARBA" id="ARBA00031773"/>
    </source>
</evidence>
<dbReference type="GO" id="GO:0008137">
    <property type="term" value="F:NADH dehydrogenase (ubiquinone) activity"/>
    <property type="evidence" value="ECO:0007669"/>
    <property type="project" value="InterPro"/>
</dbReference>
<dbReference type="EMBL" id="SMAN01000002">
    <property type="protein sequence ID" value="TCT26415.1"/>
    <property type="molecule type" value="Genomic_DNA"/>
</dbReference>
<dbReference type="NCBIfam" id="TIGR01961">
    <property type="entry name" value="NuoC_fam"/>
    <property type="match status" value="1"/>
</dbReference>
<evidence type="ECO:0000256" key="4">
    <source>
        <dbReference type="SAM" id="MobiDB-lite"/>
    </source>
</evidence>
<evidence type="ECO:0000313" key="6">
    <source>
        <dbReference type="EMBL" id="TCT26415.1"/>
    </source>
</evidence>
<organism evidence="6 7">
    <name type="scientific">Melghiribacillus thermohalophilus</name>
    <dbReference type="NCBI Taxonomy" id="1324956"/>
    <lineage>
        <taxon>Bacteria</taxon>
        <taxon>Bacillati</taxon>
        <taxon>Bacillota</taxon>
        <taxon>Bacilli</taxon>
        <taxon>Bacillales</taxon>
        <taxon>Bacillaceae</taxon>
        <taxon>Melghiribacillus</taxon>
    </lineage>
</organism>
<dbReference type="GO" id="GO:0016651">
    <property type="term" value="F:oxidoreductase activity, acting on NAD(P)H"/>
    <property type="evidence" value="ECO:0007669"/>
    <property type="project" value="InterPro"/>
</dbReference>
<protein>
    <recommendedName>
        <fullName evidence="3">NAD(P)H dehydrogenase subunit J</fullName>
    </recommendedName>
</protein>
<keyword evidence="2" id="KW-0813">Transport</keyword>
<feature type="compositionally biased region" description="Basic and acidic residues" evidence="4">
    <location>
        <begin position="70"/>
        <end position="87"/>
    </location>
</feature>
<dbReference type="InterPro" id="IPR001268">
    <property type="entry name" value="NADH_UbQ_OxRdtase_30kDa_su"/>
</dbReference>
<evidence type="ECO:0000313" key="7">
    <source>
        <dbReference type="Proteomes" id="UP000294650"/>
    </source>
</evidence>
<dbReference type="AlphaFoldDB" id="A0A4R3NCE3"/>
<dbReference type="PANTHER" id="PTHR10884">
    <property type="entry name" value="NADH DEHYDROGENASE UBIQUINONE IRON-SULFUR PROTEIN 3"/>
    <property type="match status" value="1"/>
</dbReference>
<dbReference type="Gene3D" id="3.30.460.80">
    <property type="entry name" value="NADH:ubiquinone oxidoreductase, 30kDa subunit"/>
    <property type="match status" value="1"/>
</dbReference>
<dbReference type="PANTHER" id="PTHR10884:SF14">
    <property type="entry name" value="NADH DEHYDROGENASE [UBIQUINONE] IRON-SULFUR PROTEIN 3, MITOCHONDRIAL"/>
    <property type="match status" value="1"/>
</dbReference>
<evidence type="ECO:0000259" key="5">
    <source>
        <dbReference type="Pfam" id="PF00329"/>
    </source>
</evidence>
<feature type="domain" description="NADH:ubiquinone oxidoreductase 30kDa subunit" evidence="5">
    <location>
        <begin position="122"/>
        <end position="236"/>
    </location>
</feature>
<sequence length="242" mass="28378">MTTEENNKKPREEDAVDQKKRKSNESEKNEIGAQKEGAGDIKSDKRAKSKKERPNMQDKEGPMKQKRPGKKTDVEEHKEEESPSPKEPLLKKYVALIHEHLGENSLEDAYINRASKELPTLIVQPESYFSIARLLKTHQELQFNYLSELHGTDFKEYMEVYVHLYSFARKEHIALKVKLDREKPIIHSLVPLWEGANWPECEAYDLLGIEFKNHPDLKRIFLGEDWEGYPLRKDYEPYDVEV</sequence>
<dbReference type="OrthoDB" id="9803286at2"/>
<evidence type="ECO:0000256" key="1">
    <source>
        <dbReference type="ARBA" id="ARBA00007569"/>
    </source>
</evidence>
<keyword evidence="7" id="KW-1185">Reference proteome</keyword>
<feature type="region of interest" description="Disordered" evidence="4">
    <location>
        <begin position="1"/>
        <end position="87"/>
    </location>
</feature>
<dbReference type="Pfam" id="PF00329">
    <property type="entry name" value="Complex1_30kDa"/>
    <property type="match status" value="1"/>
</dbReference>
<name>A0A4R3NCE3_9BACI</name>
<dbReference type="Proteomes" id="UP000294650">
    <property type="component" value="Unassembled WGS sequence"/>
</dbReference>
<feature type="compositionally biased region" description="Basic and acidic residues" evidence="4">
    <location>
        <begin position="37"/>
        <end position="63"/>
    </location>
</feature>
<accession>A0A4R3NCE3</accession>